<proteinExistence type="predicted"/>
<dbReference type="AlphaFoldDB" id="A0A1R4H1M1"/>
<gene>
    <name evidence="1" type="ORF">CRENPOLYSF1_1350002</name>
</gene>
<reference evidence="2" key="1">
    <citation type="submission" date="2017-02" db="EMBL/GenBank/DDBJ databases">
        <authorList>
            <person name="Daims H."/>
        </authorList>
    </citation>
    <scope>NUCLEOTIDE SEQUENCE [LARGE SCALE GENOMIC DNA]</scope>
</reference>
<sequence>MTLHNAFSSYIKLKTENKNPYTIQWKTNNFHNEILLRYGMTTLK</sequence>
<dbReference type="Proteomes" id="UP000195667">
    <property type="component" value="Unassembled WGS sequence"/>
</dbReference>
<evidence type="ECO:0000313" key="2">
    <source>
        <dbReference type="Proteomes" id="UP000195667"/>
    </source>
</evidence>
<dbReference type="EMBL" id="FUKI01000041">
    <property type="protein sequence ID" value="SJM90112.1"/>
    <property type="molecule type" value="Genomic_DNA"/>
</dbReference>
<protein>
    <submittedName>
        <fullName evidence="1">Uncharacterized protein</fullName>
    </submittedName>
</protein>
<accession>A0A1R4H1M1</accession>
<keyword evidence="2" id="KW-1185">Reference proteome</keyword>
<organism evidence="1 2">
    <name type="scientific">Crenothrix polyspora</name>
    <dbReference type="NCBI Taxonomy" id="360316"/>
    <lineage>
        <taxon>Bacteria</taxon>
        <taxon>Pseudomonadati</taxon>
        <taxon>Pseudomonadota</taxon>
        <taxon>Gammaproteobacteria</taxon>
        <taxon>Methylococcales</taxon>
        <taxon>Crenotrichaceae</taxon>
        <taxon>Crenothrix</taxon>
    </lineage>
</organism>
<evidence type="ECO:0000313" key="1">
    <source>
        <dbReference type="EMBL" id="SJM90112.1"/>
    </source>
</evidence>
<name>A0A1R4H1M1_9GAMM</name>